<evidence type="ECO:0000313" key="3">
    <source>
        <dbReference type="Proteomes" id="UP000605970"/>
    </source>
</evidence>
<name>A0A8S9ZJ71_9BILA</name>
<feature type="chain" id="PRO_5035749340" evidence="1">
    <location>
        <begin position="22"/>
        <end position="400"/>
    </location>
</feature>
<evidence type="ECO:0000313" key="2">
    <source>
        <dbReference type="EMBL" id="KAF7633320.1"/>
    </source>
</evidence>
<keyword evidence="1" id="KW-0732">Signal</keyword>
<organism evidence="2 3">
    <name type="scientific">Meloidogyne graminicola</name>
    <dbReference type="NCBI Taxonomy" id="189291"/>
    <lineage>
        <taxon>Eukaryota</taxon>
        <taxon>Metazoa</taxon>
        <taxon>Ecdysozoa</taxon>
        <taxon>Nematoda</taxon>
        <taxon>Chromadorea</taxon>
        <taxon>Rhabditida</taxon>
        <taxon>Tylenchina</taxon>
        <taxon>Tylenchomorpha</taxon>
        <taxon>Tylenchoidea</taxon>
        <taxon>Meloidogynidae</taxon>
        <taxon>Meloidogyninae</taxon>
        <taxon>Meloidogyne</taxon>
    </lineage>
</organism>
<dbReference type="AlphaFoldDB" id="A0A8S9ZJ71"/>
<reference evidence="2" key="1">
    <citation type="journal article" date="2020" name="Ecol. Evol.">
        <title>Genome structure and content of the rice root-knot nematode (Meloidogyne graminicola).</title>
        <authorList>
            <person name="Phan N.T."/>
            <person name="Danchin E.G.J."/>
            <person name="Klopp C."/>
            <person name="Perfus-Barbeoch L."/>
            <person name="Kozlowski D.K."/>
            <person name="Koutsovoulos G.D."/>
            <person name="Lopez-Roques C."/>
            <person name="Bouchez O."/>
            <person name="Zahm M."/>
            <person name="Besnard G."/>
            <person name="Bellafiore S."/>
        </authorList>
    </citation>
    <scope>NUCLEOTIDE SEQUENCE</scope>
    <source>
        <strain evidence="2">VN-18</strain>
    </source>
</reference>
<keyword evidence="3" id="KW-1185">Reference proteome</keyword>
<accession>A0A8S9ZJ71</accession>
<dbReference type="Proteomes" id="UP000605970">
    <property type="component" value="Unassembled WGS sequence"/>
</dbReference>
<dbReference type="EMBL" id="JABEBT010000079">
    <property type="protein sequence ID" value="KAF7633320.1"/>
    <property type="molecule type" value="Genomic_DNA"/>
</dbReference>
<comment type="caution">
    <text evidence="2">The sequence shown here is derived from an EMBL/GenBank/DDBJ whole genome shotgun (WGS) entry which is preliminary data.</text>
</comment>
<dbReference type="OrthoDB" id="5909786at2759"/>
<protein>
    <submittedName>
        <fullName evidence="2">Uncharacterized protein</fullName>
    </submittedName>
</protein>
<gene>
    <name evidence="2" type="ORF">Mgra_00007299</name>
</gene>
<proteinExistence type="predicted"/>
<evidence type="ECO:0000256" key="1">
    <source>
        <dbReference type="SAM" id="SignalP"/>
    </source>
</evidence>
<feature type="signal peptide" evidence="1">
    <location>
        <begin position="1"/>
        <end position="21"/>
    </location>
</feature>
<sequence length="400" mass="47155">MFLKISFLINLLLLFFPFSCSKILDNQRFLIDSTDENKLEDGQNYINLVNIDVNKYHGNYNYLYVLIEINVKENDSNLFFIQSINKRCSLLRSTAYNVANVDFDVVNPYVKKILFEESFREEYRRGINICLSEHFTEGSPLLTIRPLFYKDIDWDGNPSIPFELSDPSDRHFHKHLNLPGIKALITKKNITSHNQCELSKIICYLNLENLKKRKVRRGHFLMSDQGSSSSQTRNLSYLRFCITFNSVGNYFILIKGIYSKTLIFYQKVENKNETKCLQKDLDKNDEELIKSLRGKIEINAIKTYEEGINSGLFSITELIFEQDNENNEKFIFIDHILYKLEETVNVATVFPLIEDGFYEFYIDREGITREIRVENDKREREKKNYLKSEFLNSLCTIEFN</sequence>